<accession>A0A2H3P706</accession>
<reference evidence="1 2" key="1">
    <citation type="submission" date="2017-10" db="EMBL/GenBank/DDBJ databases">
        <title>Draft genome of Longimonas halophila.</title>
        <authorList>
            <person name="Goh K.M."/>
            <person name="Shamsir M.S."/>
            <person name="Lim S.W."/>
        </authorList>
    </citation>
    <scope>NUCLEOTIDE SEQUENCE [LARGE SCALE GENOMIC DNA]</scope>
    <source>
        <strain evidence="1 2">KCTC 42399</strain>
    </source>
</reference>
<dbReference type="GO" id="GO:0005886">
    <property type="term" value="C:plasma membrane"/>
    <property type="evidence" value="ECO:0007669"/>
    <property type="project" value="InterPro"/>
</dbReference>
<dbReference type="EMBL" id="PDEP01000007">
    <property type="protein sequence ID" value="PEN06805.1"/>
    <property type="molecule type" value="Genomic_DNA"/>
</dbReference>
<proteinExistence type="predicted"/>
<dbReference type="AlphaFoldDB" id="A0A2H3P706"/>
<dbReference type="Proteomes" id="UP000221024">
    <property type="component" value="Unassembled WGS sequence"/>
</dbReference>
<dbReference type="Gene3D" id="2.60.450.10">
    <property type="entry name" value="Lipopolysaccharide (LPS) transport protein A like domain"/>
    <property type="match status" value="1"/>
</dbReference>
<sequence>MLHEGRRQRAVLQAQRMAQYETPDSSYAVLRPPRGDTVRVHVQLFTPEGDSSATITADSLLYFSDEGRADAYGNVVVRTPEGRQLYSEHVVWRQSDRKVRSSRFVRIVTPTETLNGQGLVADEDLSSYQIGRFDAEVDLDDESDDT</sequence>
<gene>
    <name evidence="1" type="primary">lptC</name>
    <name evidence="1" type="ORF">CRI93_08265</name>
</gene>
<dbReference type="InterPro" id="IPR026265">
    <property type="entry name" value="LptC"/>
</dbReference>
<evidence type="ECO:0000313" key="2">
    <source>
        <dbReference type="Proteomes" id="UP000221024"/>
    </source>
</evidence>
<keyword evidence="2" id="KW-1185">Reference proteome</keyword>
<dbReference type="GO" id="GO:0015221">
    <property type="term" value="F:lipopolysaccharide transmembrane transporter activity"/>
    <property type="evidence" value="ECO:0007669"/>
    <property type="project" value="InterPro"/>
</dbReference>
<protein>
    <submittedName>
        <fullName evidence="1">LPS export ABC transporter periplasmic protein LptC</fullName>
    </submittedName>
</protein>
<evidence type="ECO:0000313" key="1">
    <source>
        <dbReference type="EMBL" id="PEN06805.1"/>
    </source>
</evidence>
<name>A0A2H3P706_9BACT</name>
<comment type="caution">
    <text evidence="1">The sequence shown here is derived from an EMBL/GenBank/DDBJ whole genome shotgun (WGS) entry which is preliminary data.</text>
</comment>
<organism evidence="1 2">
    <name type="scientific">Longimonas halophila</name>
    <dbReference type="NCBI Taxonomy" id="1469170"/>
    <lineage>
        <taxon>Bacteria</taxon>
        <taxon>Pseudomonadati</taxon>
        <taxon>Rhodothermota</taxon>
        <taxon>Rhodothermia</taxon>
        <taxon>Rhodothermales</taxon>
        <taxon>Salisaetaceae</taxon>
        <taxon>Longimonas</taxon>
    </lineage>
</organism>
<dbReference type="NCBIfam" id="TIGR04409">
    <property type="entry name" value="LptC_YrbK"/>
    <property type="match status" value="1"/>
</dbReference>